<keyword evidence="1" id="KW-0175">Coiled coil</keyword>
<feature type="region of interest" description="Disordered" evidence="2">
    <location>
        <begin position="435"/>
        <end position="705"/>
    </location>
</feature>
<dbReference type="SMART" id="SM00248">
    <property type="entry name" value="ANK"/>
    <property type="match status" value="2"/>
</dbReference>
<proteinExistence type="predicted"/>
<feature type="compositionally biased region" description="Basic and acidic residues" evidence="2">
    <location>
        <begin position="435"/>
        <end position="513"/>
    </location>
</feature>
<dbReference type="PROSITE" id="PS50076">
    <property type="entry name" value="DNAJ_2"/>
    <property type="match status" value="1"/>
</dbReference>
<feature type="coiled-coil region" evidence="1">
    <location>
        <begin position="170"/>
        <end position="215"/>
    </location>
</feature>
<feature type="compositionally biased region" description="Basic and acidic residues" evidence="2">
    <location>
        <begin position="626"/>
        <end position="665"/>
    </location>
</feature>
<accession>A0A409V967</accession>
<feature type="region of interest" description="Disordered" evidence="2">
    <location>
        <begin position="364"/>
        <end position="388"/>
    </location>
</feature>
<dbReference type="EMBL" id="NHTK01006129">
    <property type="protein sequence ID" value="PPQ63204.1"/>
    <property type="molecule type" value="Genomic_DNA"/>
</dbReference>
<evidence type="ECO:0000313" key="4">
    <source>
        <dbReference type="EMBL" id="PPQ63204.1"/>
    </source>
</evidence>
<gene>
    <name evidence="4" type="ORF">CVT24_005749</name>
</gene>
<dbReference type="STRING" id="181874.A0A409V967"/>
<dbReference type="SUPFAM" id="SSF46565">
    <property type="entry name" value="Chaperone J-domain"/>
    <property type="match status" value="1"/>
</dbReference>
<reference evidence="4 5" key="1">
    <citation type="journal article" date="2018" name="Evol. Lett.">
        <title>Horizontal gene cluster transfer increased hallucinogenic mushroom diversity.</title>
        <authorList>
            <person name="Reynolds H.T."/>
            <person name="Vijayakumar V."/>
            <person name="Gluck-Thaler E."/>
            <person name="Korotkin H.B."/>
            <person name="Matheny P.B."/>
            <person name="Slot J.C."/>
        </authorList>
    </citation>
    <scope>NUCLEOTIDE SEQUENCE [LARGE SCALE GENOMIC DNA]</scope>
    <source>
        <strain evidence="4 5">2629</strain>
    </source>
</reference>
<keyword evidence="5" id="KW-1185">Reference proteome</keyword>
<dbReference type="Gene3D" id="1.10.287.110">
    <property type="entry name" value="DnaJ domain"/>
    <property type="match status" value="1"/>
</dbReference>
<dbReference type="Pfam" id="PF00226">
    <property type="entry name" value="DnaJ"/>
    <property type="match status" value="1"/>
</dbReference>
<feature type="domain" description="J" evidence="3">
    <location>
        <begin position="9"/>
        <end position="88"/>
    </location>
</feature>
<dbReference type="Pfam" id="PF12796">
    <property type="entry name" value="Ank_2"/>
    <property type="match status" value="1"/>
</dbReference>
<feature type="compositionally biased region" description="Polar residues" evidence="2">
    <location>
        <begin position="680"/>
        <end position="701"/>
    </location>
</feature>
<dbReference type="OrthoDB" id="10250354at2759"/>
<dbReference type="InterPro" id="IPR036869">
    <property type="entry name" value="J_dom_sf"/>
</dbReference>
<dbReference type="InterPro" id="IPR001623">
    <property type="entry name" value="DnaJ_domain"/>
</dbReference>
<dbReference type="InParanoid" id="A0A409V967"/>
<dbReference type="InterPro" id="IPR002110">
    <property type="entry name" value="Ankyrin_rpt"/>
</dbReference>
<protein>
    <recommendedName>
        <fullName evidence="3">J domain-containing protein</fullName>
    </recommendedName>
</protein>
<dbReference type="Proteomes" id="UP000284842">
    <property type="component" value="Unassembled WGS sequence"/>
</dbReference>
<feature type="compositionally biased region" description="Basic and acidic residues" evidence="2">
    <location>
        <begin position="568"/>
        <end position="583"/>
    </location>
</feature>
<evidence type="ECO:0000256" key="2">
    <source>
        <dbReference type="SAM" id="MobiDB-lite"/>
    </source>
</evidence>
<evidence type="ECO:0000313" key="5">
    <source>
        <dbReference type="Proteomes" id="UP000284842"/>
    </source>
</evidence>
<sequence>MPLREQVIDAFNTLNINPDVQYSDALKAYKRLALLHHPDRNHGDSSSTERFQKVFSFLFYLFYFHFSQLSPQIGAAWNICQRHFDNPAWSHVPAGPTYQYYDDDEDDDDDDDYYFMDKEDLHAYYMFMFAETLANRFSRASGKHYRHQRSRGPGAYSFHHEFSEYSQQSQAALQERQRREKEEYEKRKRELELEIEEEERQKQQAAKAAQADQDRKASIVDHIYQLAYAGDSPAVREAILEHDLDVNTPRKRAKHTRKQDPLRGASADTKLLNKQDLTPFHAAIKAGNTRVVRFIMDRRGRSFEGYHPSKAAPSGRTPLQLAIDSHQPAMIELLVREATTHDVERCWKQEGLSEEIKNILRTKKGFVPPEQVHNKDIAPNPSKKGSRKQELAQQKAAQLALEQERAKAKREKREEREAQRAKEIEQERLRLEEEECRRRENEEALRRETEAEQERLEKERIEKERIRIAEAERQKLPDRLKAEQEEKLRRASEEAERQAKKQEMMRHKLEEQRPGAGGSKQPPPSKPSVQERELPSEQALSQSAPLSSPPMTPNSSTAPPSRQVRRHGLTDEERRTIKRDKQRERRRSKAAMRAQSSLELPQPVREANKPKAPRAAKVTTHLRINKKPDDMTVEEREEYQKVLRRRAEQSARDKERAQSLKEKRPQLKTPASPPGYTPLTPVSTHTYSRRQTPMHGTSSSEVGYVNCVEKLLQDD</sequence>
<comment type="caution">
    <text evidence="4">The sequence shown here is derived from an EMBL/GenBank/DDBJ whole genome shotgun (WGS) entry which is preliminary data.</text>
</comment>
<organism evidence="4 5">
    <name type="scientific">Panaeolus cyanescens</name>
    <dbReference type="NCBI Taxonomy" id="181874"/>
    <lineage>
        <taxon>Eukaryota</taxon>
        <taxon>Fungi</taxon>
        <taxon>Dikarya</taxon>
        <taxon>Basidiomycota</taxon>
        <taxon>Agaricomycotina</taxon>
        <taxon>Agaricomycetes</taxon>
        <taxon>Agaricomycetidae</taxon>
        <taxon>Agaricales</taxon>
        <taxon>Agaricineae</taxon>
        <taxon>Galeropsidaceae</taxon>
        <taxon>Panaeolus</taxon>
    </lineage>
</organism>
<dbReference type="SUPFAM" id="SSF48403">
    <property type="entry name" value="Ankyrin repeat"/>
    <property type="match status" value="1"/>
</dbReference>
<evidence type="ECO:0000256" key="1">
    <source>
        <dbReference type="SAM" id="Coils"/>
    </source>
</evidence>
<dbReference type="AlphaFoldDB" id="A0A409V967"/>
<dbReference type="Gene3D" id="1.25.40.20">
    <property type="entry name" value="Ankyrin repeat-containing domain"/>
    <property type="match status" value="1"/>
</dbReference>
<evidence type="ECO:0000259" key="3">
    <source>
        <dbReference type="PROSITE" id="PS50076"/>
    </source>
</evidence>
<name>A0A409V967_9AGAR</name>
<dbReference type="CDD" id="cd06257">
    <property type="entry name" value="DnaJ"/>
    <property type="match status" value="1"/>
</dbReference>
<dbReference type="InterPro" id="IPR036770">
    <property type="entry name" value="Ankyrin_rpt-contain_sf"/>
</dbReference>